<evidence type="ECO:0000256" key="7">
    <source>
        <dbReference type="ARBA" id="ARBA00022889"/>
    </source>
</evidence>
<feature type="signal peptide" evidence="14">
    <location>
        <begin position="1"/>
        <end position="21"/>
    </location>
</feature>
<dbReference type="GO" id="GO:0007156">
    <property type="term" value="P:homophilic cell adhesion via plasma membrane adhesion molecules"/>
    <property type="evidence" value="ECO:0007669"/>
    <property type="project" value="InterPro"/>
</dbReference>
<feature type="compositionally biased region" description="Polar residues" evidence="12">
    <location>
        <begin position="903"/>
        <end position="918"/>
    </location>
</feature>
<dbReference type="GO" id="GO:0005509">
    <property type="term" value="F:calcium ion binding"/>
    <property type="evidence" value="ECO:0007669"/>
    <property type="project" value="UniProtKB-UniRule"/>
</dbReference>
<dbReference type="InterPro" id="IPR015919">
    <property type="entry name" value="Cadherin-like_sf"/>
</dbReference>
<dbReference type="FunFam" id="2.60.40.60:FF:000468">
    <property type="entry name" value="Uncharacterized protein"/>
    <property type="match status" value="1"/>
</dbReference>
<evidence type="ECO:0000313" key="17">
    <source>
        <dbReference type="Proteomes" id="UP000838412"/>
    </source>
</evidence>
<keyword evidence="10" id="KW-0325">Glycoprotein</keyword>
<feature type="compositionally biased region" description="Polar residues" evidence="12">
    <location>
        <begin position="1060"/>
        <end position="1090"/>
    </location>
</feature>
<keyword evidence="5" id="KW-0677">Repeat</keyword>
<dbReference type="InterPro" id="IPR013164">
    <property type="entry name" value="Cadherin_N"/>
</dbReference>
<dbReference type="FunFam" id="2.60.40.60:FF:000307">
    <property type="entry name" value="Zgc:123181"/>
    <property type="match status" value="1"/>
</dbReference>
<dbReference type="PANTHER" id="PTHR24028:SF146">
    <property type="entry name" value="CADHERIN 96CB, ISOFORM D-RELATED"/>
    <property type="match status" value="1"/>
</dbReference>
<keyword evidence="3 13" id="KW-0812">Transmembrane</keyword>
<protein>
    <submittedName>
        <fullName evidence="16">PCDH18 protein</fullName>
    </submittedName>
</protein>
<feature type="domain" description="Cadherin" evidence="15">
    <location>
        <begin position="567"/>
        <end position="671"/>
    </location>
</feature>
<dbReference type="InterPro" id="IPR050174">
    <property type="entry name" value="Protocadherin/Cadherin-CA"/>
</dbReference>
<accession>A0A8K0EZQ6</accession>
<dbReference type="CDD" id="cd11304">
    <property type="entry name" value="Cadherin_repeat"/>
    <property type="match status" value="7"/>
</dbReference>
<dbReference type="SUPFAM" id="SSF49313">
    <property type="entry name" value="Cadherin-like"/>
    <property type="match status" value="7"/>
</dbReference>
<feature type="transmembrane region" description="Helical" evidence="13">
    <location>
        <begin position="812"/>
        <end position="838"/>
    </location>
</feature>
<dbReference type="Gene3D" id="2.60.40.60">
    <property type="entry name" value="Cadherins"/>
    <property type="match status" value="7"/>
</dbReference>
<feature type="compositionally biased region" description="Basic and acidic residues" evidence="12">
    <location>
        <begin position="889"/>
        <end position="900"/>
    </location>
</feature>
<dbReference type="FunFam" id="2.60.40.60:FF:000036">
    <property type="entry name" value="Protocadherin 9"/>
    <property type="match status" value="1"/>
</dbReference>
<dbReference type="PRINTS" id="PR00205">
    <property type="entry name" value="CADHERIN"/>
</dbReference>
<feature type="domain" description="Cadherin" evidence="15">
    <location>
        <begin position="356"/>
        <end position="461"/>
    </location>
</feature>
<dbReference type="FunFam" id="2.60.40.60:FF:000002">
    <property type="entry name" value="Protocadherin alpha 2"/>
    <property type="match status" value="1"/>
</dbReference>
<organism evidence="16 17">
    <name type="scientific">Branchiostoma lanceolatum</name>
    <name type="common">Common lancelet</name>
    <name type="synonym">Amphioxus lanceolatum</name>
    <dbReference type="NCBI Taxonomy" id="7740"/>
    <lineage>
        <taxon>Eukaryota</taxon>
        <taxon>Metazoa</taxon>
        <taxon>Chordata</taxon>
        <taxon>Cephalochordata</taxon>
        <taxon>Leptocardii</taxon>
        <taxon>Amphioxiformes</taxon>
        <taxon>Branchiostomatidae</taxon>
        <taxon>Branchiostoma</taxon>
    </lineage>
</organism>
<feature type="domain" description="Cadherin" evidence="15">
    <location>
        <begin position="57"/>
        <end position="127"/>
    </location>
</feature>
<dbReference type="Pfam" id="PF00028">
    <property type="entry name" value="Cadherin"/>
    <property type="match status" value="6"/>
</dbReference>
<feature type="compositionally biased region" description="Basic and acidic residues" evidence="12">
    <location>
        <begin position="940"/>
        <end position="949"/>
    </location>
</feature>
<feature type="region of interest" description="Disordered" evidence="12">
    <location>
        <begin position="1056"/>
        <end position="1096"/>
    </location>
</feature>
<evidence type="ECO:0000313" key="16">
    <source>
        <dbReference type="EMBL" id="CAH1268504.1"/>
    </source>
</evidence>
<feature type="region of interest" description="Disordered" evidence="12">
    <location>
        <begin position="1118"/>
        <end position="1161"/>
    </location>
</feature>
<dbReference type="FunFam" id="2.60.40.60:FF:000020">
    <property type="entry name" value="Dachsous cadherin-related 1b"/>
    <property type="match status" value="1"/>
</dbReference>
<gene>
    <name evidence="16" type="primary">PCDH18</name>
    <name evidence="16" type="ORF">BLAG_LOCUS21424</name>
</gene>
<feature type="region of interest" description="Disordered" evidence="12">
    <location>
        <begin position="853"/>
        <end position="1035"/>
    </location>
</feature>
<evidence type="ECO:0000256" key="1">
    <source>
        <dbReference type="ARBA" id="ARBA00004251"/>
    </source>
</evidence>
<dbReference type="InterPro" id="IPR020894">
    <property type="entry name" value="Cadherin_CS"/>
</dbReference>
<evidence type="ECO:0000256" key="4">
    <source>
        <dbReference type="ARBA" id="ARBA00022729"/>
    </source>
</evidence>
<sequence length="1243" mass="135562">MDLLRTVFLCLLLGLIGVSSARGIEFTYLVLEEELAGTYVGNLAQDLMVERASVPRTFQFLTESPYVAINNRTGELTTKRAIDREQLCPRERVCELKLEVAVLPSQVFQLVQVKISVQDKNDNTPRFRSTGVLSLDLSEATAVDTRVPLDGAVDLDSDKFSIQSYTLQSSSDHMPFTLNTFTGVDGTLNVELVVNQPLDRERHSFYHLVLTAIDGGNPKLYDSQVLYVNILDTNDNSPVFDKATYSVDIMENTPVGSLVIDLNATDPDEGTNGEIVYSFGNTVPDKIKKLFALDSVTGKLTVASPLDHEASGGPVYQLTVQAQDKGVNSAPTFATVIVNVGDRNDNAPKIRLNFVTTKNGPVVLSEDVPVETFLAYLTVVDKDGGMNGKVNVTLLGTGGLFGLQLVADNQYLIVTTAPLDRETKPTFNVTVAARDAGTPPRTTYKSFKVVLTDVNDNPPDFGAPELLFDLTENNAPGVSVGRVTATDPDEGDNGKVRYSIRDDRPTKRVYVDPILGTIVVNNAMDREETSLIEVTIVATDSATPPLEGTAKLKIKILDENDNAPSFYNNRYAFHIAESVEVKTQVGQVIAADRDTGRNAKLAFAISSGDMFGKFSIDPQNGELYTTGKLDYEEKKKYELVVSVRDNGDPQKDAKCIVNIFVQDVNDNSPKITFPNTSKNVVYVPMTSKPGFLATSIQAADADEGANGELSYSITNGNRRGIFAISDKGDIRTVKVLKKSWEGLHSLTITVTDHGAMPQSASTVINIILDSTVAYNGTQVIGGGRYGDYIPSNQSAQEWNKAHIPASQDDDRFSIPIIIVIALSAVLVLLVSIVVIVIIKCRRLNKEDRTYNCRQAEGSRSGSTGSLSRGQKRNNQRDLVVTINETPVEIDYKVNNRKEDPDGQESSSPESLADTSPPDSESKLLKKEVPAGGEREGEESGAEHKEGSERGDEESEVSRLLTRLKGHNTSDDSLNTVLSNHDSGRGDSDREVRANSACGSPVDLRPHSCDGSSMKGETASETEPDLPPPPPPTTVLSRCTSECRILGHSDRCWMPVPPNNHIPNASSAGTTSRSSPTHPNNLSKTSTSPNHKLNHSPENLKILGRVKDLHNEMMNHIANQPPRENANSRKNHHVTFSDQRPSPSGGHAYNSPSHKNLDAQGNPEENIKYVPYYDDPRFTGHEGPRMSKKPLCLSTFDPHGTIRSTMNSRLSTTSSDDSHEPSLYHGRDVVDILDAVRQSPTSTL</sequence>
<evidence type="ECO:0000256" key="2">
    <source>
        <dbReference type="ARBA" id="ARBA00022475"/>
    </source>
</evidence>
<evidence type="ECO:0000256" key="8">
    <source>
        <dbReference type="ARBA" id="ARBA00022989"/>
    </source>
</evidence>
<feature type="compositionally biased region" description="Basic and acidic residues" evidence="12">
    <location>
        <begin position="919"/>
        <end position="934"/>
    </location>
</feature>
<dbReference type="SMART" id="SM00112">
    <property type="entry name" value="CA"/>
    <property type="match status" value="7"/>
</dbReference>
<dbReference type="Pfam" id="PF08266">
    <property type="entry name" value="Cadherin_2"/>
    <property type="match status" value="1"/>
</dbReference>
<feature type="compositionally biased region" description="Basic and acidic residues" evidence="12">
    <location>
        <begin position="981"/>
        <end position="992"/>
    </location>
</feature>
<keyword evidence="7" id="KW-0130">Cell adhesion</keyword>
<evidence type="ECO:0000256" key="3">
    <source>
        <dbReference type="ARBA" id="ARBA00022692"/>
    </source>
</evidence>
<dbReference type="FunFam" id="2.60.40.60:FF:000475">
    <property type="entry name" value="Uncharacterized protein"/>
    <property type="match status" value="1"/>
</dbReference>
<keyword evidence="9 13" id="KW-0472">Membrane</keyword>
<proteinExistence type="predicted"/>
<feature type="compositionally biased region" description="Low complexity" evidence="12">
    <location>
        <begin position="857"/>
        <end position="868"/>
    </location>
</feature>
<dbReference type="OrthoDB" id="6252479at2759"/>
<feature type="chain" id="PRO_5035466125" evidence="14">
    <location>
        <begin position="22"/>
        <end position="1243"/>
    </location>
</feature>
<keyword evidence="8 13" id="KW-1133">Transmembrane helix</keyword>
<keyword evidence="2" id="KW-1003">Cell membrane</keyword>
<keyword evidence="4 14" id="KW-0732">Signal</keyword>
<evidence type="ECO:0000256" key="5">
    <source>
        <dbReference type="ARBA" id="ARBA00022737"/>
    </source>
</evidence>
<feature type="domain" description="Cadherin" evidence="15">
    <location>
        <begin position="241"/>
        <end position="350"/>
    </location>
</feature>
<keyword evidence="6 11" id="KW-0106">Calcium</keyword>
<feature type="compositionally biased region" description="Polar residues" evidence="12">
    <location>
        <begin position="970"/>
        <end position="980"/>
    </location>
</feature>
<feature type="domain" description="Cadherin" evidence="15">
    <location>
        <begin position="675"/>
        <end position="768"/>
    </location>
</feature>
<evidence type="ECO:0000256" key="9">
    <source>
        <dbReference type="ARBA" id="ARBA00023136"/>
    </source>
</evidence>
<dbReference type="InterPro" id="IPR002126">
    <property type="entry name" value="Cadherin-like_dom"/>
</dbReference>
<feature type="domain" description="Cadherin" evidence="15">
    <location>
        <begin position="129"/>
        <end position="240"/>
    </location>
</feature>
<dbReference type="PROSITE" id="PS50268">
    <property type="entry name" value="CADHERIN_2"/>
    <property type="match status" value="7"/>
</dbReference>
<dbReference type="Proteomes" id="UP000838412">
    <property type="component" value="Chromosome 6"/>
</dbReference>
<name>A0A8K0EZQ6_BRALA</name>
<evidence type="ECO:0000256" key="11">
    <source>
        <dbReference type="PROSITE-ProRule" id="PRU00043"/>
    </source>
</evidence>
<dbReference type="FunFam" id="2.60.40.60:FF:000004">
    <property type="entry name" value="Protocadherin 1 gamma 2"/>
    <property type="match status" value="1"/>
</dbReference>
<comment type="subcellular location">
    <subcellularLocation>
        <location evidence="1">Cell membrane</location>
        <topology evidence="1">Single-pass type I membrane protein</topology>
    </subcellularLocation>
</comment>
<evidence type="ECO:0000256" key="6">
    <source>
        <dbReference type="ARBA" id="ARBA00022837"/>
    </source>
</evidence>
<dbReference type="GO" id="GO:0005886">
    <property type="term" value="C:plasma membrane"/>
    <property type="evidence" value="ECO:0007669"/>
    <property type="project" value="UniProtKB-SubCell"/>
</dbReference>
<dbReference type="EMBL" id="OV696691">
    <property type="protein sequence ID" value="CAH1268504.1"/>
    <property type="molecule type" value="Genomic_DNA"/>
</dbReference>
<reference evidence="16" key="1">
    <citation type="submission" date="2022-01" db="EMBL/GenBank/DDBJ databases">
        <authorList>
            <person name="Braso-Vives M."/>
        </authorList>
    </citation>
    <scope>NUCLEOTIDE SEQUENCE</scope>
</reference>
<keyword evidence="17" id="KW-1185">Reference proteome</keyword>
<evidence type="ECO:0000256" key="12">
    <source>
        <dbReference type="SAM" id="MobiDB-lite"/>
    </source>
</evidence>
<evidence type="ECO:0000256" key="14">
    <source>
        <dbReference type="SAM" id="SignalP"/>
    </source>
</evidence>
<feature type="domain" description="Cadherin" evidence="15">
    <location>
        <begin position="462"/>
        <end position="566"/>
    </location>
</feature>
<dbReference type="PROSITE" id="PS00232">
    <property type="entry name" value="CADHERIN_1"/>
    <property type="match status" value="4"/>
</dbReference>
<evidence type="ECO:0000256" key="13">
    <source>
        <dbReference type="SAM" id="Phobius"/>
    </source>
</evidence>
<evidence type="ECO:0000256" key="10">
    <source>
        <dbReference type="ARBA" id="ARBA00023180"/>
    </source>
</evidence>
<evidence type="ECO:0000259" key="15">
    <source>
        <dbReference type="PROSITE" id="PS50268"/>
    </source>
</evidence>
<dbReference type="AlphaFoldDB" id="A0A8K0EZQ6"/>
<dbReference type="PANTHER" id="PTHR24028">
    <property type="entry name" value="CADHERIN-87A"/>
    <property type="match status" value="1"/>
</dbReference>